<evidence type="ECO:0000313" key="9">
    <source>
        <dbReference type="EMBL" id="CAL4981033.1"/>
    </source>
</evidence>
<dbReference type="PANTHER" id="PTHR36488">
    <property type="entry name" value="CASP-LIKE PROTEIN 1U1"/>
    <property type="match status" value="1"/>
</dbReference>
<evidence type="ECO:0000259" key="8">
    <source>
        <dbReference type="Pfam" id="PF04535"/>
    </source>
</evidence>
<keyword evidence="10" id="KW-1185">Reference proteome</keyword>
<sequence length="193" mass="20593">MPKRTNRLAHKLEMHGADEEPNGSKAVTLLLRLATMALALTSAVVMATASECTIYQPNGAKATVTFKHYPPFVYLAWFNFVATILEAAGIYLQVGTGDCDDDEEAPKIPRIVLVAIDVAVLALLNLATGAVFSAVVAYGPQISACTGTASRFCEQVHRSKHFSLAASIAAGSAAFFKDVPLPFNVWPMSSDDC</sequence>
<comment type="similarity">
    <text evidence="2 7">Belongs to the Casparian strip membrane proteins (CASP) family.</text>
</comment>
<dbReference type="Proteomes" id="UP001497457">
    <property type="component" value="Chromosome 21rd"/>
</dbReference>
<evidence type="ECO:0000256" key="1">
    <source>
        <dbReference type="ARBA" id="ARBA00004651"/>
    </source>
</evidence>
<comment type="caution">
    <text evidence="7">Lacks conserved residue(s) required for the propagation of feature annotation.</text>
</comment>
<proteinExistence type="inferred from homology"/>
<accession>A0ABC9ANX4</accession>
<dbReference type="PANTHER" id="PTHR36488:SF10">
    <property type="entry name" value="CASP-LIKE PROTEIN"/>
    <property type="match status" value="1"/>
</dbReference>
<dbReference type="EMBL" id="OZ075131">
    <property type="protein sequence ID" value="CAL4981033.1"/>
    <property type="molecule type" value="Genomic_DNA"/>
</dbReference>
<reference evidence="9 10" key="2">
    <citation type="submission" date="2024-10" db="EMBL/GenBank/DDBJ databases">
        <authorList>
            <person name="Ryan C."/>
        </authorList>
    </citation>
    <scope>NUCLEOTIDE SEQUENCE [LARGE SCALE GENOMIC DNA]</scope>
</reference>
<gene>
    <name evidence="9" type="ORF">URODEC1_LOCUS55951</name>
</gene>
<name>A0ABC9ANX4_9POAL</name>
<evidence type="ECO:0000256" key="4">
    <source>
        <dbReference type="ARBA" id="ARBA00022692"/>
    </source>
</evidence>
<dbReference type="InterPro" id="IPR044173">
    <property type="entry name" value="CASPL"/>
</dbReference>
<reference evidence="10" key="1">
    <citation type="submission" date="2024-06" db="EMBL/GenBank/DDBJ databases">
        <authorList>
            <person name="Ryan C."/>
        </authorList>
    </citation>
    <scope>NUCLEOTIDE SEQUENCE [LARGE SCALE GENOMIC DNA]</scope>
</reference>
<dbReference type="Pfam" id="PF04535">
    <property type="entry name" value="CASP_dom"/>
    <property type="match status" value="1"/>
</dbReference>
<organism evidence="9 10">
    <name type="scientific">Urochloa decumbens</name>
    <dbReference type="NCBI Taxonomy" id="240449"/>
    <lineage>
        <taxon>Eukaryota</taxon>
        <taxon>Viridiplantae</taxon>
        <taxon>Streptophyta</taxon>
        <taxon>Embryophyta</taxon>
        <taxon>Tracheophyta</taxon>
        <taxon>Spermatophyta</taxon>
        <taxon>Magnoliopsida</taxon>
        <taxon>Liliopsida</taxon>
        <taxon>Poales</taxon>
        <taxon>Poaceae</taxon>
        <taxon>PACMAD clade</taxon>
        <taxon>Panicoideae</taxon>
        <taxon>Panicodae</taxon>
        <taxon>Paniceae</taxon>
        <taxon>Melinidinae</taxon>
        <taxon>Urochloa</taxon>
    </lineage>
</organism>
<comment type="subunit">
    <text evidence="7">Homodimer and heterodimers.</text>
</comment>
<keyword evidence="5 7" id="KW-1133">Transmembrane helix</keyword>
<keyword evidence="3 7" id="KW-1003">Cell membrane</keyword>
<evidence type="ECO:0000256" key="7">
    <source>
        <dbReference type="RuleBase" id="RU361233"/>
    </source>
</evidence>
<evidence type="ECO:0000256" key="3">
    <source>
        <dbReference type="ARBA" id="ARBA00022475"/>
    </source>
</evidence>
<comment type="subcellular location">
    <subcellularLocation>
        <location evidence="1 7">Cell membrane</location>
        <topology evidence="1 7">Multi-pass membrane protein</topology>
    </subcellularLocation>
</comment>
<dbReference type="InterPro" id="IPR006702">
    <property type="entry name" value="CASP_dom"/>
</dbReference>
<protein>
    <recommendedName>
        <fullName evidence="7">CASP-like protein</fullName>
    </recommendedName>
</protein>
<dbReference type="GO" id="GO:0005886">
    <property type="term" value="C:plasma membrane"/>
    <property type="evidence" value="ECO:0007669"/>
    <property type="project" value="UniProtKB-SubCell"/>
</dbReference>
<feature type="domain" description="Casparian strip membrane protein" evidence="8">
    <location>
        <begin position="25"/>
        <end position="168"/>
    </location>
</feature>
<dbReference type="AlphaFoldDB" id="A0ABC9ANX4"/>
<evidence type="ECO:0000256" key="5">
    <source>
        <dbReference type="ARBA" id="ARBA00022989"/>
    </source>
</evidence>
<evidence type="ECO:0000256" key="6">
    <source>
        <dbReference type="ARBA" id="ARBA00023136"/>
    </source>
</evidence>
<keyword evidence="6 7" id="KW-0472">Membrane</keyword>
<feature type="transmembrane region" description="Helical" evidence="7">
    <location>
        <begin position="112"/>
        <end position="138"/>
    </location>
</feature>
<evidence type="ECO:0000313" key="10">
    <source>
        <dbReference type="Proteomes" id="UP001497457"/>
    </source>
</evidence>
<feature type="transmembrane region" description="Helical" evidence="7">
    <location>
        <begin position="69"/>
        <end position="92"/>
    </location>
</feature>
<evidence type="ECO:0000256" key="2">
    <source>
        <dbReference type="ARBA" id="ARBA00007651"/>
    </source>
</evidence>
<keyword evidence="4 7" id="KW-0812">Transmembrane</keyword>